<feature type="compositionally biased region" description="Low complexity" evidence="3">
    <location>
        <begin position="142"/>
        <end position="154"/>
    </location>
</feature>
<feature type="domain" description="RanBD1" evidence="4">
    <location>
        <begin position="231"/>
        <end position="321"/>
    </location>
</feature>
<evidence type="ECO:0000256" key="3">
    <source>
        <dbReference type="SAM" id="MobiDB-lite"/>
    </source>
</evidence>
<dbReference type="SMART" id="SM00160">
    <property type="entry name" value="RanBD"/>
    <property type="match status" value="1"/>
</dbReference>
<organism evidence="5 6">
    <name type="scientific">Agrilus planipennis</name>
    <name type="common">Emerald ash borer</name>
    <name type="synonym">Agrilus marcopoli</name>
    <dbReference type="NCBI Taxonomy" id="224129"/>
    <lineage>
        <taxon>Eukaryota</taxon>
        <taxon>Metazoa</taxon>
        <taxon>Ecdysozoa</taxon>
        <taxon>Arthropoda</taxon>
        <taxon>Hexapoda</taxon>
        <taxon>Insecta</taxon>
        <taxon>Pterygota</taxon>
        <taxon>Neoptera</taxon>
        <taxon>Endopterygota</taxon>
        <taxon>Coleoptera</taxon>
        <taxon>Polyphaga</taxon>
        <taxon>Elateriformia</taxon>
        <taxon>Buprestoidea</taxon>
        <taxon>Buprestidae</taxon>
        <taxon>Agrilinae</taxon>
        <taxon>Agrilus</taxon>
    </lineage>
</organism>
<feature type="region of interest" description="Disordered" evidence="3">
    <location>
        <begin position="173"/>
        <end position="194"/>
    </location>
</feature>
<feature type="compositionally biased region" description="Low complexity" evidence="3">
    <location>
        <begin position="182"/>
        <end position="191"/>
    </location>
</feature>
<feature type="region of interest" description="Disordered" evidence="3">
    <location>
        <begin position="208"/>
        <end position="231"/>
    </location>
</feature>
<accession>A0A1W4XE24</accession>
<feature type="compositionally biased region" description="Polar residues" evidence="3">
    <location>
        <begin position="375"/>
        <end position="385"/>
    </location>
</feature>
<dbReference type="AlphaFoldDB" id="A0A1W4XE24"/>
<dbReference type="CTD" id="8498"/>
<keyword evidence="5" id="KW-1185">Reference proteome</keyword>
<dbReference type="RefSeq" id="XP_018334269.1">
    <property type="nucleotide sequence ID" value="XM_018478767.2"/>
</dbReference>
<feature type="region of interest" description="Disordered" evidence="3">
    <location>
        <begin position="139"/>
        <end position="161"/>
    </location>
</feature>
<dbReference type="Gene3D" id="2.30.29.30">
    <property type="entry name" value="Pleckstrin-homology domain (PH domain)/Phosphotyrosine-binding domain (PTB)"/>
    <property type="match status" value="1"/>
</dbReference>
<dbReference type="InterPro" id="IPR045255">
    <property type="entry name" value="RanBP1-like"/>
</dbReference>
<evidence type="ECO:0000256" key="2">
    <source>
        <dbReference type="ARBA" id="ARBA00023242"/>
    </source>
</evidence>
<dbReference type="CDD" id="cd13180">
    <property type="entry name" value="RanBD_RanBP3"/>
    <property type="match status" value="1"/>
</dbReference>
<dbReference type="PANTHER" id="PTHR23138:SF142">
    <property type="entry name" value="RAN-BINDING PROTEIN 3B-RELATED"/>
    <property type="match status" value="1"/>
</dbReference>
<sequence>MKIDKSSDIDEGSNENKKIEEKVFEISSSQVCAPFSKPILAGSKLAAVTNNFLPNPGSVLKPSFMASGSGNNLLNKSAFALNPSKLNPFAKVPTEDDTCNKSSGRNEEGENDKVINGSAAKFIPLQRNKNKQLQVSECENDTSVVSSTTSNSQTGLTGTNNFVFGQNIKDRVVTDDKDIEPEPSSSESSTSNGISDMLFTYALKGNLTTHENKGNNPDRKQTKSLSESAREYEEARAIKRKYEEVEVKTGEEGETNVVQISCKLFAYDKSTGGSWQERGRGTLRLNDQESGKEIKSRLVFRTSGSLRVVLNTKIWSDMNIQQASEKSIRLTAFDNGNIRVFLVMGNQEDIRQLYRHLELRIKRENDNQHNDEQKTSSQECSSLESNPKKIAVDSGGSRLFQWMFWIFALKNKLSLLKLVYENARKTTIV</sequence>
<dbReference type="SUPFAM" id="SSF50729">
    <property type="entry name" value="PH domain-like"/>
    <property type="match status" value="1"/>
</dbReference>
<dbReference type="Proteomes" id="UP000192223">
    <property type="component" value="Unplaced"/>
</dbReference>
<comment type="subcellular location">
    <subcellularLocation>
        <location evidence="1">Nucleus</location>
    </subcellularLocation>
</comment>
<dbReference type="GO" id="GO:0006611">
    <property type="term" value="P:protein export from nucleus"/>
    <property type="evidence" value="ECO:0007669"/>
    <property type="project" value="TreeGrafter"/>
</dbReference>
<protein>
    <submittedName>
        <fullName evidence="6">Ran-binding protein 3 isoform X2</fullName>
    </submittedName>
</protein>
<evidence type="ECO:0000313" key="5">
    <source>
        <dbReference type="Proteomes" id="UP000192223"/>
    </source>
</evidence>
<evidence type="ECO:0000256" key="1">
    <source>
        <dbReference type="ARBA" id="ARBA00004123"/>
    </source>
</evidence>
<gene>
    <name evidence="6" type="primary">LOC108743262</name>
</gene>
<evidence type="ECO:0000313" key="6">
    <source>
        <dbReference type="RefSeq" id="XP_018334269.1"/>
    </source>
</evidence>
<keyword evidence="2" id="KW-0539">Nucleus</keyword>
<proteinExistence type="predicted"/>
<dbReference type="GO" id="GO:0005634">
    <property type="term" value="C:nucleus"/>
    <property type="evidence" value="ECO:0007669"/>
    <property type="project" value="UniProtKB-SubCell"/>
</dbReference>
<dbReference type="PANTHER" id="PTHR23138">
    <property type="entry name" value="RAN BINDING PROTEIN"/>
    <property type="match status" value="1"/>
</dbReference>
<name>A0A1W4XE24_AGRPL</name>
<dbReference type="GeneID" id="108743262"/>
<feature type="region of interest" description="Disordered" evidence="3">
    <location>
        <begin position="365"/>
        <end position="385"/>
    </location>
</feature>
<dbReference type="InterPro" id="IPR000156">
    <property type="entry name" value="Ran_bind_dom"/>
</dbReference>
<dbReference type="PROSITE" id="PS50196">
    <property type="entry name" value="RANBD1"/>
    <property type="match status" value="1"/>
</dbReference>
<reference evidence="6" key="1">
    <citation type="submission" date="2025-08" db="UniProtKB">
        <authorList>
            <consortium name="RefSeq"/>
        </authorList>
    </citation>
    <scope>IDENTIFICATION</scope>
    <source>
        <tissue evidence="6">Entire body</tissue>
    </source>
</reference>
<dbReference type="Pfam" id="PF00638">
    <property type="entry name" value="Ran_BP1"/>
    <property type="match status" value="1"/>
</dbReference>
<feature type="compositionally biased region" description="Basic and acidic residues" evidence="3">
    <location>
        <begin position="210"/>
        <end position="221"/>
    </location>
</feature>
<dbReference type="InterPro" id="IPR011993">
    <property type="entry name" value="PH-like_dom_sf"/>
</dbReference>
<dbReference type="OrthoDB" id="10250354at2759"/>
<evidence type="ECO:0000259" key="4">
    <source>
        <dbReference type="PROSITE" id="PS50196"/>
    </source>
</evidence>
<feature type="compositionally biased region" description="Basic and acidic residues" evidence="3">
    <location>
        <begin position="365"/>
        <end position="374"/>
    </location>
</feature>